<comment type="caution">
    <text evidence="1">The sequence shown here is derived from an EMBL/GenBank/DDBJ whole genome shotgun (WGS) entry which is preliminary data.</text>
</comment>
<dbReference type="AlphaFoldDB" id="A0A8S0W0M8"/>
<gene>
    <name evidence="1" type="ORF">AAE3_LOCUS685</name>
</gene>
<name>A0A8S0W0M8_CYCAE</name>
<protein>
    <submittedName>
        <fullName evidence="1">Uncharacterized protein</fullName>
    </submittedName>
</protein>
<proteinExistence type="predicted"/>
<keyword evidence="2" id="KW-1185">Reference proteome</keyword>
<accession>A0A8S0W0M8</accession>
<reference evidence="1 2" key="1">
    <citation type="submission" date="2020-01" db="EMBL/GenBank/DDBJ databases">
        <authorList>
            <person name="Gupta K D."/>
        </authorList>
    </citation>
    <scope>NUCLEOTIDE SEQUENCE [LARGE SCALE GENOMIC DNA]</scope>
</reference>
<organism evidence="1 2">
    <name type="scientific">Cyclocybe aegerita</name>
    <name type="common">Black poplar mushroom</name>
    <name type="synonym">Agrocybe aegerita</name>
    <dbReference type="NCBI Taxonomy" id="1973307"/>
    <lineage>
        <taxon>Eukaryota</taxon>
        <taxon>Fungi</taxon>
        <taxon>Dikarya</taxon>
        <taxon>Basidiomycota</taxon>
        <taxon>Agaricomycotina</taxon>
        <taxon>Agaricomycetes</taxon>
        <taxon>Agaricomycetidae</taxon>
        <taxon>Agaricales</taxon>
        <taxon>Agaricineae</taxon>
        <taxon>Bolbitiaceae</taxon>
        <taxon>Cyclocybe</taxon>
    </lineage>
</organism>
<evidence type="ECO:0000313" key="2">
    <source>
        <dbReference type="Proteomes" id="UP000467700"/>
    </source>
</evidence>
<evidence type="ECO:0000313" key="1">
    <source>
        <dbReference type="EMBL" id="CAA7257351.1"/>
    </source>
</evidence>
<dbReference type="EMBL" id="CACVBS010000001">
    <property type="protein sequence ID" value="CAA7257351.1"/>
    <property type="molecule type" value="Genomic_DNA"/>
</dbReference>
<dbReference type="Proteomes" id="UP000467700">
    <property type="component" value="Unassembled WGS sequence"/>
</dbReference>
<sequence>MILGFVTQKTPANRGVGVDALIMSRCLPHKRTTMSCPSRKLASEDVPAIVLGCMRPSDFDAICPVENDEERLKVLDVSAVIYANSKELFGKWCGRAVALTPVFPIGPNGKPECVKAACKKSLESQEAWN</sequence>